<reference evidence="2 3" key="1">
    <citation type="submission" date="2024-01" db="EMBL/GenBank/DDBJ databases">
        <title>Complete genome of Cladobotryum mycophilum ATHUM6906.</title>
        <authorList>
            <person name="Christinaki A.C."/>
            <person name="Myridakis A.I."/>
            <person name="Kouvelis V.N."/>
        </authorList>
    </citation>
    <scope>NUCLEOTIDE SEQUENCE [LARGE SCALE GENOMIC DNA]</scope>
    <source>
        <strain evidence="2 3">ATHUM6906</strain>
    </source>
</reference>
<name>A0ABR0SP21_9HYPO</name>
<dbReference type="EMBL" id="JAVFKD010000012">
    <property type="protein sequence ID" value="KAK5993848.1"/>
    <property type="molecule type" value="Genomic_DNA"/>
</dbReference>
<evidence type="ECO:0000313" key="3">
    <source>
        <dbReference type="Proteomes" id="UP001338125"/>
    </source>
</evidence>
<accession>A0ABR0SP21</accession>
<evidence type="ECO:0000256" key="1">
    <source>
        <dbReference type="SAM" id="SignalP"/>
    </source>
</evidence>
<organism evidence="2 3">
    <name type="scientific">Cladobotryum mycophilum</name>
    <dbReference type="NCBI Taxonomy" id="491253"/>
    <lineage>
        <taxon>Eukaryota</taxon>
        <taxon>Fungi</taxon>
        <taxon>Dikarya</taxon>
        <taxon>Ascomycota</taxon>
        <taxon>Pezizomycotina</taxon>
        <taxon>Sordariomycetes</taxon>
        <taxon>Hypocreomycetidae</taxon>
        <taxon>Hypocreales</taxon>
        <taxon>Hypocreaceae</taxon>
        <taxon>Cladobotryum</taxon>
    </lineage>
</organism>
<keyword evidence="1" id="KW-0732">Signal</keyword>
<proteinExistence type="predicted"/>
<gene>
    <name evidence="2" type="ORF">PT974_07285</name>
</gene>
<feature type="chain" id="PRO_5046497842" evidence="1">
    <location>
        <begin position="17"/>
        <end position="107"/>
    </location>
</feature>
<dbReference type="Proteomes" id="UP001338125">
    <property type="component" value="Unassembled WGS sequence"/>
</dbReference>
<comment type="caution">
    <text evidence="2">The sequence shown here is derived from an EMBL/GenBank/DDBJ whole genome shotgun (WGS) entry which is preliminary data.</text>
</comment>
<feature type="signal peptide" evidence="1">
    <location>
        <begin position="1"/>
        <end position="16"/>
    </location>
</feature>
<evidence type="ECO:0000313" key="2">
    <source>
        <dbReference type="EMBL" id="KAK5993848.1"/>
    </source>
</evidence>
<protein>
    <submittedName>
        <fullName evidence="2">Uncharacterized protein</fullName>
    </submittedName>
</protein>
<keyword evidence="3" id="KW-1185">Reference proteome</keyword>
<sequence length="107" mass="11210">MRFFKLFILLPTLTIASPGGNHQLKELPDIGAVALVSGISLYDLPHGKGGSGLQPRQAICPPDYPLSCKAYGFCCPPIAVGCCPLACCAPGSTFCQNGHCYGPVKKT</sequence>